<sequence length="128" mass="14561">MLKRTAVLLLCCYLFSSTEISQILKLPTLIGHYLVHKEKQRDLSLWAFLGIHYFSGEVHDSDYEQDMKLPFKTCAAQGHGEKPLRVEIGQSLIPRDLGRELRQPKLGFYLISEIASTTGAIWQPPKSC</sequence>
<dbReference type="AlphaFoldDB" id="A0A317EPL9"/>
<dbReference type="OrthoDB" id="894042at2"/>
<evidence type="ECO:0000313" key="1">
    <source>
        <dbReference type="EMBL" id="PWS28840.1"/>
    </source>
</evidence>
<evidence type="ECO:0000313" key="2">
    <source>
        <dbReference type="Proteomes" id="UP000245379"/>
    </source>
</evidence>
<dbReference type="Proteomes" id="UP000245379">
    <property type="component" value="Unassembled WGS sequence"/>
</dbReference>
<comment type="caution">
    <text evidence="1">The sequence shown here is derived from an EMBL/GenBank/DDBJ whole genome shotgun (WGS) entry which is preliminary data.</text>
</comment>
<name>A0A317EPL9_9SPHI</name>
<gene>
    <name evidence="1" type="ORF">DHW03_03125</name>
</gene>
<reference evidence="1 2" key="1">
    <citation type="submission" date="2018-05" db="EMBL/GenBank/DDBJ databases">
        <title>Pedobacter paludis sp. nov., isolated from wetland soil.</title>
        <authorList>
            <person name="Zhang Y."/>
            <person name="Wang G."/>
        </authorList>
    </citation>
    <scope>NUCLEOTIDE SEQUENCE [LARGE SCALE GENOMIC DNA]</scope>
    <source>
        <strain evidence="1 2">KCTC22721</strain>
    </source>
</reference>
<accession>A0A317EPL9</accession>
<protein>
    <submittedName>
        <fullName evidence="1">Uncharacterized protein</fullName>
    </submittedName>
</protein>
<proteinExistence type="predicted"/>
<organism evidence="1 2">
    <name type="scientific">Pedobacter yonginense</name>
    <dbReference type="NCBI Taxonomy" id="651869"/>
    <lineage>
        <taxon>Bacteria</taxon>
        <taxon>Pseudomonadati</taxon>
        <taxon>Bacteroidota</taxon>
        <taxon>Sphingobacteriia</taxon>
        <taxon>Sphingobacteriales</taxon>
        <taxon>Sphingobacteriaceae</taxon>
        <taxon>Pedobacter</taxon>
    </lineage>
</organism>
<dbReference type="RefSeq" id="WP_109924271.1">
    <property type="nucleotide sequence ID" value="NZ_QGNZ01000001.1"/>
</dbReference>
<dbReference type="EMBL" id="QGNZ01000001">
    <property type="protein sequence ID" value="PWS28840.1"/>
    <property type="molecule type" value="Genomic_DNA"/>
</dbReference>
<keyword evidence="2" id="KW-1185">Reference proteome</keyword>